<name>A0ABW4NI23_9SPHN</name>
<dbReference type="PANTHER" id="PTHR47529">
    <property type="entry name" value="PEPTIDYL-PROLYL CIS-TRANS ISOMERASE D"/>
    <property type="match status" value="1"/>
</dbReference>
<dbReference type="RefSeq" id="WP_380941350.1">
    <property type="nucleotide sequence ID" value="NZ_JBHUFC010000006.1"/>
</dbReference>
<evidence type="ECO:0000256" key="5">
    <source>
        <dbReference type="ARBA" id="ARBA00022692"/>
    </source>
</evidence>
<evidence type="ECO:0000256" key="7">
    <source>
        <dbReference type="ARBA" id="ARBA00023136"/>
    </source>
</evidence>
<keyword evidence="4" id="KW-0997">Cell inner membrane</keyword>
<evidence type="ECO:0000256" key="11">
    <source>
        <dbReference type="ARBA" id="ARBA00038408"/>
    </source>
</evidence>
<protein>
    <recommendedName>
        <fullName evidence="2">Parvulin-like PPIase</fullName>
    </recommendedName>
    <alternativeName>
        <fullName evidence="9">Peptidyl-prolyl cis-trans isomerase plp</fullName>
    </alternativeName>
    <alternativeName>
        <fullName evidence="12">Periplasmic chaperone PpiD</fullName>
    </alternativeName>
    <alternativeName>
        <fullName evidence="13">Periplasmic folding chaperone</fullName>
    </alternativeName>
    <alternativeName>
        <fullName evidence="10">Rotamase plp</fullName>
    </alternativeName>
</protein>
<evidence type="ECO:0000256" key="14">
    <source>
        <dbReference type="PROSITE-ProRule" id="PRU00278"/>
    </source>
</evidence>
<dbReference type="EMBL" id="JBHUFC010000006">
    <property type="protein sequence ID" value="MFD1788980.1"/>
    <property type="molecule type" value="Genomic_DNA"/>
</dbReference>
<evidence type="ECO:0000256" key="9">
    <source>
        <dbReference type="ARBA" id="ARBA00030642"/>
    </source>
</evidence>
<evidence type="ECO:0000256" key="2">
    <source>
        <dbReference type="ARBA" id="ARBA00018370"/>
    </source>
</evidence>
<comment type="subcellular location">
    <subcellularLocation>
        <location evidence="1">Cell inner membrane</location>
        <topology evidence="1">Single-pass type II membrane protein</topology>
        <orientation evidence="1">Periplasmic side</orientation>
    </subcellularLocation>
</comment>
<accession>A0ABW4NI23</accession>
<evidence type="ECO:0000313" key="16">
    <source>
        <dbReference type="EMBL" id="MFD1788980.1"/>
    </source>
</evidence>
<sequence length="649" mass="67197">MLSFFRRIIKSKLGIPITLGILAVIALAFAAGDINNVRNSGGNAGAAITVGKVAVGEQDLRQRIRTAYDNIRQQNPQLDMASFIAQGGFETIVDRTINALALQQFADTIGMAASKRAVDGEIASIPAFQGFDGKFSQTAYDNLLKQQGLTDKGLREDIASSMLSRQMLAPTAGASQIPSQLALPYASLLLERRQGTVAYIPVAALGAGAAPTDAELQAYYTRQRARYTIPERRVVRYAIVKAADVMANAKPTPAEIAQAYNQNRARFAASEKRALTQVIVADQAAANALAAKVKGDQSIAAAARAAGLEPNTVAAGDKAAITGQTSAAIANAVFAASQGAVVGPLRSPLGWHVVRVDSVQPIAGKSLAEATPELTAELSKVKGQEALAAVHDKLDDAISGNGTFDEVVADGKLTAQATRPLTAAGIDPTAPAAQPDPVMARLAQAAFAAEPGDSPQLVQTDADGSFGIVGIGAVQAAAPPPLAQIRDQVARDLVIDRNLRAARALASAAVAKINGGTPLSAALAGTGVKLPPSQTLNATRAELARQGGQLPPPVALMFSMAAKRAKMLEAPNRGGYFIVYLDAIQPGNATGNAQLIASTRQGLGSVSGRELSEQFATAVRKVVDVKRNDAVLSRLRGDLAGNVAPSPAN</sequence>
<dbReference type="Pfam" id="PF13624">
    <property type="entry name" value="SurA_N_3"/>
    <property type="match status" value="1"/>
</dbReference>
<evidence type="ECO:0000256" key="13">
    <source>
        <dbReference type="ARBA" id="ARBA00042775"/>
    </source>
</evidence>
<evidence type="ECO:0000256" key="1">
    <source>
        <dbReference type="ARBA" id="ARBA00004382"/>
    </source>
</evidence>
<evidence type="ECO:0000256" key="4">
    <source>
        <dbReference type="ARBA" id="ARBA00022519"/>
    </source>
</evidence>
<evidence type="ECO:0000313" key="17">
    <source>
        <dbReference type="Proteomes" id="UP001597283"/>
    </source>
</evidence>
<keyword evidence="8" id="KW-0143">Chaperone</keyword>
<dbReference type="SUPFAM" id="SSF109998">
    <property type="entry name" value="Triger factor/SurA peptide-binding domain-like"/>
    <property type="match status" value="1"/>
</dbReference>
<dbReference type="InterPro" id="IPR000297">
    <property type="entry name" value="PPIase_PpiC"/>
</dbReference>
<dbReference type="Gene3D" id="1.10.4030.10">
    <property type="entry name" value="Porin chaperone SurA, peptide-binding domain"/>
    <property type="match status" value="1"/>
</dbReference>
<dbReference type="InterPro" id="IPR027304">
    <property type="entry name" value="Trigger_fact/SurA_dom_sf"/>
</dbReference>
<comment type="similarity">
    <text evidence="11">Belongs to the PpiD chaperone family.</text>
</comment>
<keyword evidence="3" id="KW-1003">Cell membrane</keyword>
<keyword evidence="14" id="KW-0697">Rotamase</keyword>
<feature type="domain" description="PpiC" evidence="15">
    <location>
        <begin position="270"/>
        <end position="358"/>
    </location>
</feature>
<gene>
    <name evidence="16" type="ORF">ACFSC3_15550</name>
</gene>
<evidence type="ECO:0000256" key="10">
    <source>
        <dbReference type="ARBA" id="ARBA00031484"/>
    </source>
</evidence>
<comment type="caution">
    <text evidence="16">The sequence shown here is derived from an EMBL/GenBank/DDBJ whole genome shotgun (WGS) entry which is preliminary data.</text>
</comment>
<dbReference type="InterPro" id="IPR052029">
    <property type="entry name" value="PpiD_chaperone"/>
</dbReference>
<evidence type="ECO:0000256" key="6">
    <source>
        <dbReference type="ARBA" id="ARBA00022989"/>
    </source>
</evidence>
<evidence type="ECO:0000256" key="12">
    <source>
        <dbReference type="ARBA" id="ARBA00040743"/>
    </source>
</evidence>
<evidence type="ECO:0000259" key="15">
    <source>
        <dbReference type="PROSITE" id="PS50198"/>
    </source>
</evidence>
<proteinExistence type="inferred from homology"/>
<dbReference type="Pfam" id="PF13145">
    <property type="entry name" value="Rotamase_2"/>
    <property type="match status" value="1"/>
</dbReference>
<keyword evidence="6" id="KW-1133">Transmembrane helix</keyword>
<organism evidence="16 17">
    <name type="scientific">Sphingomonas floccifaciens</name>
    <dbReference type="NCBI Taxonomy" id="1844115"/>
    <lineage>
        <taxon>Bacteria</taxon>
        <taxon>Pseudomonadati</taxon>
        <taxon>Pseudomonadota</taxon>
        <taxon>Alphaproteobacteria</taxon>
        <taxon>Sphingomonadales</taxon>
        <taxon>Sphingomonadaceae</taxon>
        <taxon>Sphingomonas</taxon>
    </lineage>
</organism>
<evidence type="ECO:0000256" key="8">
    <source>
        <dbReference type="ARBA" id="ARBA00023186"/>
    </source>
</evidence>
<evidence type="ECO:0000256" key="3">
    <source>
        <dbReference type="ARBA" id="ARBA00022475"/>
    </source>
</evidence>
<dbReference type="Proteomes" id="UP001597283">
    <property type="component" value="Unassembled WGS sequence"/>
</dbReference>
<keyword evidence="7" id="KW-0472">Membrane</keyword>
<reference evidence="17" key="1">
    <citation type="journal article" date="2019" name="Int. J. Syst. Evol. Microbiol.">
        <title>The Global Catalogue of Microorganisms (GCM) 10K type strain sequencing project: providing services to taxonomists for standard genome sequencing and annotation.</title>
        <authorList>
            <consortium name="The Broad Institute Genomics Platform"/>
            <consortium name="The Broad Institute Genome Sequencing Center for Infectious Disease"/>
            <person name="Wu L."/>
            <person name="Ma J."/>
        </authorList>
    </citation>
    <scope>NUCLEOTIDE SEQUENCE [LARGE SCALE GENOMIC DNA]</scope>
    <source>
        <strain evidence="17">Q85</strain>
    </source>
</reference>
<dbReference type="PANTHER" id="PTHR47529:SF1">
    <property type="entry name" value="PERIPLASMIC CHAPERONE PPID"/>
    <property type="match status" value="1"/>
</dbReference>
<dbReference type="InterPro" id="IPR046357">
    <property type="entry name" value="PPIase_dom_sf"/>
</dbReference>
<keyword evidence="5" id="KW-0812">Transmembrane</keyword>
<dbReference type="Gene3D" id="3.10.50.40">
    <property type="match status" value="1"/>
</dbReference>
<keyword evidence="17" id="KW-1185">Reference proteome</keyword>
<dbReference type="SUPFAM" id="SSF54534">
    <property type="entry name" value="FKBP-like"/>
    <property type="match status" value="1"/>
</dbReference>
<keyword evidence="14" id="KW-0413">Isomerase</keyword>
<dbReference type="PROSITE" id="PS50198">
    <property type="entry name" value="PPIC_PPIASE_2"/>
    <property type="match status" value="1"/>
</dbReference>